<organism evidence="1 2">
    <name type="scientific">Clavelina lepadiformis</name>
    <name type="common">Light-bulb sea squirt</name>
    <name type="synonym">Ascidia lepadiformis</name>
    <dbReference type="NCBI Taxonomy" id="159417"/>
    <lineage>
        <taxon>Eukaryota</taxon>
        <taxon>Metazoa</taxon>
        <taxon>Chordata</taxon>
        <taxon>Tunicata</taxon>
        <taxon>Ascidiacea</taxon>
        <taxon>Aplousobranchia</taxon>
        <taxon>Clavelinidae</taxon>
        <taxon>Clavelina</taxon>
    </lineage>
</organism>
<proteinExistence type="predicted"/>
<reference evidence="1 2" key="1">
    <citation type="submission" date="2024-02" db="EMBL/GenBank/DDBJ databases">
        <authorList>
            <person name="Daric V."/>
            <person name="Darras S."/>
        </authorList>
    </citation>
    <scope>NUCLEOTIDE SEQUENCE [LARGE SCALE GENOMIC DNA]</scope>
</reference>
<dbReference type="PANTHER" id="PTHR35247:SF1">
    <property type="entry name" value="TESTIS-EXPRESSED PROTEIN 43"/>
    <property type="match status" value="1"/>
</dbReference>
<comment type="caution">
    <text evidence="1">The sequence shown here is derived from an EMBL/GenBank/DDBJ whole genome shotgun (WGS) entry which is preliminary data.</text>
</comment>
<dbReference type="InterPro" id="IPR027965">
    <property type="entry name" value="SPMIP10"/>
</dbReference>
<dbReference type="EMBL" id="CAWYQH010000068">
    <property type="protein sequence ID" value="CAK8680454.1"/>
    <property type="molecule type" value="Genomic_DNA"/>
</dbReference>
<evidence type="ECO:0000313" key="2">
    <source>
        <dbReference type="Proteomes" id="UP001642483"/>
    </source>
</evidence>
<evidence type="ECO:0000313" key="1">
    <source>
        <dbReference type="EMBL" id="CAK8680454.1"/>
    </source>
</evidence>
<dbReference type="Proteomes" id="UP001642483">
    <property type="component" value="Unassembled WGS sequence"/>
</dbReference>
<dbReference type="Pfam" id="PF14983">
    <property type="entry name" value="SPMIP10-like"/>
    <property type="match status" value="1"/>
</dbReference>
<dbReference type="PANTHER" id="PTHR35247">
    <property type="entry name" value="TESTIS-EXPRESSED PROTEIN 43"/>
    <property type="match status" value="1"/>
</dbReference>
<name>A0ABP0FLA8_CLALP</name>
<gene>
    <name evidence="1" type="ORF">CVLEPA_LOCUS10700</name>
</gene>
<accession>A0ABP0FLA8</accession>
<sequence>MAQPTLERGAQTDVRQNNSIIQHLPSFSRLHPVIPKLYVPEWKTDMENRTRLIQNAKLAGIYPGPHDESLFLEKRERLTHGEKRGYVETKTLSPDRKTLLRPSFPSHMSRYQSGLMYRRDPWEE</sequence>
<keyword evidence="2" id="KW-1185">Reference proteome</keyword>
<protein>
    <submittedName>
        <fullName evidence="1">Uncharacterized protein</fullName>
    </submittedName>
</protein>